<keyword evidence="3" id="KW-1185">Reference proteome</keyword>
<accession>A0ABP6Q6G2</accession>
<dbReference type="EMBL" id="BAAAUV010000003">
    <property type="protein sequence ID" value="GAA3202313.1"/>
    <property type="molecule type" value="Genomic_DNA"/>
</dbReference>
<feature type="region of interest" description="Disordered" evidence="1">
    <location>
        <begin position="1"/>
        <end position="63"/>
    </location>
</feature>
<dbReference type="Proteomes" id="UP001501237">
    <property type="component" value="Unassembled WGS sequence"/>
</dbReference>
<evidence type="ECO:0000313" key="2">
    <source>
        <dbReference type="EMBL" id="GAA3202313.1"/>
    </source>
</evidence>
<proteinExistence type="predicted"/>
<dbReference type="RefSeq" id="WP_344823993.1">
    <property type="nucleotide sequence ID" value="NZ_BAAAUV010000003.1"/>
</dbReference>
<gene>
    <name evidence="2" type="ORF">GCM10010468_15910</name>
</gene>
<feature type="compositionally biased region" description="Low complexity" evidence="1">
    <location>
        <begin position="1"/>
        <end position="27"/>
    </location>
</feature>
<evidence type="ECO:0000256" key="1">
    <source>
        <dbReference type="SAM" id="MobiDB-lite"/>
    </source>
</evidence>
<sequence>MSNDHGPSGRPPGAGTTPTGTTTDWRPGPSPAVDEPVASGDPSDAKEARDFADEHLGTAKDKAAEAKAKAVEAKDKAVEVARKPGNGAKIGGAAAAGLAVLLWMRRRRRNRRPSTRWEKTKSVSAQTASIVRDQTAALLASDAAARAKDGARNVAANPDSRPRAQGMAATIGTMVVMQILRRAARRTPK</sequence>
<comment type="caution">
    <text evidence="2">The sequence shown here is derived from an EMBL/GenBank/DDBJ whole genome shotgun (WGS) entry which is preliminary data.</text>
</comment>
<name>A0ABP6Q6G2_9ACTN</name>
<evidence type="ECO:0008006" key="4">
    <source>
        <dbReference type="Google" id="ProtNLM"/>
    </source>
</evidence>
<feature type="compositionally biased region" description="Basic and acidic residues" evidence="1">
    <location>
        <begin position="43"/>
        <end position="63"/>
    </location>
</feature>
<organism evidence="2 3">
    <name type="scientific">Actinocorallia longicatena</name>
    <dbReference type="NCBI Taxonomy" id="111803"/>
    <lineage>
        <taxon>Bacteria</taxon>
        <taxon>Bacillati</taxon>
        <taxon>Actinomycetota</taxon>
        <taxon>Actinomycetes</taxon>
        <taxon>Streptosporangiales</taxon>
        <taxon>Thermomonosporaceae</taxon>
        <taxon>Actinocorallia</taxon>
    </lineage>
</organism>
<reference evidence="3" key="1">
    <citation type="journal article" date="2019" name="Int. J. Syst. Evol. Microbiol.">
        <title>The Global Catalogue of Microorganisms (GCM) 10K type strain sequencing project: providing services to taxonomists for standard genome sequencing and annotation.</title>
        <authorList>
            <consortium name="The Broad Institute Genomics Platform"/>
            <consortium name="The Broad Institute Genome Sequencing Center for Infectious Disease"/>
            <person name="Wu L."/>
            <person name="Ma J."/>
        </authorList>
    </citation>
    <scope>NUCLEOTIDE SEQUENCE [LARGE SCALE GENOMIC DNA]</scope>
    <source>
        <strain evidence="3">JCM 9377</strain>
    </source>
</reference>
<evidence type="ECO:0000313" key="3">
    <source>
        <dbReference type="Proteomes" id="UP001501237"/>
    </source>
</evidence>
<protein>
    <recommendedName>
        <fullName evidence="4">DUF3618 domain-containing protein</fullName>
    </recommendedName>
</protein>